<reference evidence="2" key="1">
    <citation type="submission" date="2021-07" db="EMBL/GenBank/DDBJ databases">
        <authorList>
            <person name="Catto M.A."/>
            <person name="Jacobson A."/>
            <person name="Kennedy G."/>
            <person name="Labadie P."/>
            <person name="Hunt B.G."/>
            <person name="Srinivasan R."/>
        </authorList>
    </citation>
    <scope>NUCLEOTIDE SEQUENCE</scope>
    <source>
        <strain evidence="2">PL_HMW_Pooled</strain>
        <tissue evidence="2">Head</tissue>
    </source>
</reference>
<sequence length="901" mass="99468">MGLIKLALVRFTTDKFKKIVRVSDINGFTPRNKNDFKNKDVYNVLWDVIPTDGGERCRETYPAHILCLGVCCFSLAEPVLGSTVRGLTFVGRTMCQRFGVCSETLETLKKNAQDAKIRNITELFNTQAEDPTITHEPDSQVQTESEVISKRKRKILVVDEAKKRMLMNLDRDTSQTKSAEDSSERTCTEDKETTQSGSSLPSSSLNAEGLKSTVFGESNRIDLEEFTSLSKTTSSKSSSFHFNSPAMDAFSLNVQENYSFDDPPLWQEAPLRDPQIDKTVSLSKCSGKSKLGFQYYSKDGGSAGKRRGDDQVESVSSREKQTTFTFGDKINLKSKSPKKGGHSDSRLSEFDIFAKDTGRNRSSDGMMQVKQKETPRSGESYSAGGSSHSSHKSKSSHHLRESECKSRNPTSGNTKGSRSSEGMVTDKQYFIKQKETSRNSGERHCDRSSSQSSDPQHSRRTDKILRNQSSGDKLLNQISNKSREKESARSYSDLSHHGRAHNSRVSGSIVNGNSCPQNPSPQKCTERSRDIKTHSGGRSSHSSAKSSLLKSHASIGSQSEAHAPANNSQDGDDNGFYVEKERAPSTDKTPHGSKQHSSSKRPHVNLNSNSHGGTGKKNKNKGYMELGHMIHGDLTGTAPLKKNGNGEVHIGNGVWISEDNWTQRYSILPKLTIVTRELMAEVWGPKKLSQRSLAGVACPTNKKRIVKAKATPAKINAVLACSVGRLLSKGVTDPEVIDQYIKSLRTTMRDKFNESDKTSKPKKPKKPATARMLFPDDSDDATPNSHRRGQVGVVTLPETPMPPHRHLRRSPRHRSRSPGRQDRGPRTPPGTPPGTQSRSPPRTPLSQERFTSPYTPSSLSTPRTPRTPREARTPQTPWTPSTPQNLSPSSTVGSFSVIHDD</sequence>
<feature type="compositionally biased region" description="Basic and acidic residues" evidence="1">
    <location>
        <begin position="341"/>
        <end position="362"/>
    </location>
</feature>
<feature type="compositionally biased region" description="Basic and acidic residues" evidence="1">
    <location>
        <begin position="456"/>
        <end position="465"/>
    </location>
</feature>
<proteinExistence type="predicted"/>
<feature type="region of interest" description="Disordered" evidence="1">
    <location>
        <begin position="167"/>
        <end position="208"/>
    </location>
</feature>
<accession>A0AAE1IXK5</accession>
<dbReference type="PANTHER" id="PTHR14628:SF1">
    <property type="entry name" value="BEN DOMAIN-CONTAINING PROTEIN 5"/>
    <property type="match status" value="1"/>
</dbReference>
<dbReference type="GO" id="GO:0003677">
    <property type="term" value="F:DNA binding"/>
    <property type="evidence" value="ECO:0007669"/>
    <property type="project" value="InterPro"/>
</dbReference>
<reference evidence="2" key="2">
    <citation type="journal article" date="2023" name="BMC Genomics">
        <title>Pest status, molecular evolution, and epigenetic factors derived from the genome assembly of Frankliniella fusca, a thysanopteran phytovirus vector.</title>
        <authorList>
            <person name="Catto M.A."/>
            <person name="Labadie P.E."/>
            <person name="Jacobson A.L."/>
            <person name="Kennedy G.G."/>
            <person name="Srinivasan R."/>
            <person name="Hunt B.G."/>
        </authorList>
    </citation>
    <scope>NUCLEOTIDE SEQUENCE</scope>
    <source>
        <strain evidence="2">PL_HMW_Pooled</strain>
    </source>
</reference>
<feature type="compositionally biased region" description="Polar residues" evidence="1">
    <location>
        <begin position="407"/>
        <end position="422"/>
    </location>
</feature>
<feature type="compositionally biased region" description="Low complexity" evidence="1">
    <location>
        <begin position="851"/>
        <end position="864"/>
    </location>
</feature>
<feature type="region of interest" description="Disordered" evidence="1">
    <location>
        <begin position="751"/>
        <end position="901"/>
    </location>
</feature>
<feature type="compositionally biased region" description="Basic residues" evidence="1">
    <location>
        <begin position="591"/>
        <end position="603"/>
    </location>
</feature>
<comment type="caution">
    <text evidence="2">The sequence shown here is derived from an EMBL/GenBank/DDBJ whole genome shotgun (WGS) entry which is preliminary data.</text>
</comment>
<keyword evidence="3" id="KW-1185">Reference proteome</keyword>
<feature type="compositionally biased region" description="Low complexity" evidence="1">
    <location>
        <begin position="196"/>
        <end position="205"/>
    </location>
</feature>
<name>A0AAE1IXK5_9NEOP</name>
<feature type="compositionally biased region" description="Basic and acidic residues" evidence="1">
    <location>
        <begin position="524"/>
        <end position="533"/>
    </location>
</feature>
<feature type="compositionally biased region" description="Basic residues" evidence="1">
    <location>
        <begin position="803"/>
        <end position="817"/>
    </location>
</feature>
<dbReference type="Proteomes" id="UP001219518">
    <property type="component" value="Unassembled WGS sequence"/>
</dbReference>
<feature type="compositionally biased region" description="Low complexity" evidence="1">
    <location>
        <begin position="873"/>
        <end position="884"/>
    </location>
</feature>
<dbReference type="GO" id="GO:0045892">
    <property type="term" value="P:negative regulation of DNA-templated transcription"/>
    <property type="evidence" value="ECO:0007669"/>
    <property type="project" value="InterPro"/>
</dbReference>
<evidence type="ECO:0000313" key="2">
    <source>
        <dbReference type="EMBL" id="KAK3933031.1"/>
    </source>
</evidence>
<feature type="compositionally biased region" description="Polar residues" evidence="1">
    <location>
        <begin position="885"/>
        <end position="894"/>
    </location>
</feature>
<feature type="compositionally biased region" description="Basic and acidic residues" evidence="1">
    <location>
        <begin position="306"/>
        <end position="321"/>
    </location>
</feature>
<evidence type="ECO:0000313" key="3">
    <source>
        <dbReference type="Proteomes" id="UP001219518"/>
    </source>
</evidence>
<gene>
    <name evidence="2" type="ORF">KUF71_017219</name>
</gene>
<feature type="compositionally biased region" description="Low complexity" evidence="1">
    <location>
        <begin position="377"/>
        <end position="388"/>
    </location>
</feature>
<dbReference type="PANTHER" id="PTHR14628">
    <property type="entry name" value="BEN DOMAIN-CONTAINING PROTEIN 5"/>
    <property type="match status" value="1"/>
</dbReference>
<dbReference type="AlphaFoldDB" id="A0AAE1IXK5"/>
<dbReference type="InterPro" id="IPR040391">
    <property type="entry name" value="BEND5"/>
</dbReference>
<feature type="compositionally biased region" description="Basic and acidic residues" evidence="1">
    <location>
        <begin position="167"/>
        <end position="193"/>
    </location>
</feature>
<protein>
    <submittedName>
        <fullName evidence="2">BEN domain-containing protein 5</fullName>
    </submittedName>
</protein>
<dbReference type="EMBL" id="JAHWGI010001442">
    <property type="protein sequence ID" value="KAK3933031.1"/>
    <property type="molecule type" value="Genomic_DNA"/>
</dbReference>
<feature type="compositionally biased region" description="Basic and acidic residues" evidence="1">
    <location>
        <begin position="578"/>
        <end position="590"/>
    </location>
</feature>
<feature type="compositionally biased region" description="Polar residues" evidence="1">
    <location>
        <begin position="555"/>
        <end position="569"/>
    </location>
</feature>
<feature type="compositionally biased region" description="Polar residues" evidence="1">
    <location>
        <begin position="503"/>
        <end position="523"/>
    </location>
</feature>
<evidence type="ECO:0000256" key="1">
    <source>
        <dbReference type="SAM" id="MobiDB-lite"/>
    </source>
</evidence>
<feature type="region of interest" description="Disordered" evidence="1">
    <location>
        <begin position="296"/>
        <end position="621"/>
    </location>
</feature>
<dbReference type="Gene3D" id="1.10.10.2590">
    <property type="entry name" value="BEN domain"/>
    <property type="match status" value="1"/>
</dbReference>
<feature type="compositionally biased region" description="Polar residues" evidence="1">
    <location>
        <begin position="466"/>
        <end position="480"/>
    </location>
</feature>
<feature type="compositionally biased region" description="Low complexity" evidence="1">
    <location>
        <begin position="539"/>
        <end position="554"/>
    </location>
</feature>
<feature type="compositionally biased region" description="Basic and acidic residues" evidence="1">
    <location>
        <begin position="432"/>
        <end position="447"/>
    </location>
</feature>
<organism evidence="2 3">
    <name type="scientific">Frankliniella fusca</name>
    <dbReference type="NCBI Taxonomy" id="407009"/>
    <lineage>
        <taxon>Eukaryota</taxon>
        <taxon>Metazoa</taxon>
        <taxon>Ecdysozoa</taxon>
        <taxon>Arthropoda</taxon>
        <taxon>Hexapoda</taxon>
        <taxon>Insecta</taxon>
        <taxon>Pterygota</taxon>
        <taxon>Neoptera</taxon>
        <taxon>Paraneoptera</taxon>
        <taxon>Thysanoptera</taxon>
        <taxon>Terebrantia</taxon>
        <taxon>Thripoidea</taxon>
        <taxon>Thripidae</taxon>
        <taxon>Frankliniella</taxon>
    </lineage>
</organism>